<evidence type="ECO:0000313" key="1">
    <source>
        <dbReference type="EMBL" id="KJU86908.1"/>
    </source>
</evidence>
<evidence type="ECO:0000313" key="2">
    <source>
        <dbReference type="Proteomes" id="UP000033423"/>
    </source>
</evidence>
<dbReference type="AlphaFoldDB" id="A0A0F3H1W7"/>
<keyword evidence="2" id="KW-1185">Reference proteome</keyword>
<reference evidence="1 2" key="1">
    <citation type="submission" date="2015-02" db="EMBL/GenBank/DDBJ databases">
        <title>Single-cell genomics of uncultivated deep-branching MTB reveals a conserved set of magnetosome genes.</title>
        <authorList>
            <person name="Kolinko S."/>
            <person name="Richter M."/>
            <person name="Glockner F.O."/>
            <person name="Brachmann A."/>
            <person name="Schuler D."/>
        </authorList>
    </citation>
    <scope>NUCLEOTIDE SEQUENCE [LARGE SCALE GENOMIC DNA]</scope>
    <source>
        <strain evidence="1">TM-1</strain>
    </source>
</reference>
<name>A0A0F3H1W7_9BACT</name>
<feature type="non-terminal residue" evidence="1">
    <location>
        <position position="1"/>
    </location>
</feature>
<protein>
    <submittedName>
        <fullName evidence="1">ATPase AAA</fullName>
    </submittedName>
</protein>
<comment type="caution">
    <text evidence="1">The sequence shown here is derived from an EMBL/GenBank/DDBJ whole genome shotgun (WGS) entry which is preliminary data.</text>
</comment>
<sequence length="107" mass="12560">ICDLQNNIIASDFSGYSYDGIVEVYFENDIYSQNVKDKIREYEDLVSSETLTTEEQSRMIRLRMYLQEIPASLSNELKLEFLQIESKRKKIKKRKKINSQPVMNVTG</sequence>
<proteinExistence type="predicted"/>
<dbReference type="Proteomes" id="UP000033423">
    <property type="component" value="Unassembled WGS sequence"/>
</dbReference>
<dbReference type="EMBL" id="LACI01000404">
    <property type="protein sequence ID" value="KJU86908.1"/>
    <property type="molecule type" value="Genomic_DNA"/>
</dbReference>
<gene>
    <name evidence="1" type="ORF">MBAV_000897</name>
</gene>
<accession>A0A0F3H1W7</accession>
<organism evidence="1 2">
    <name type="scientific">Candidatus Magnetobacterium bavaricum</name>
    <dbReference type="NCBI Taxonomy" id="29290"/>
    <lineage>
        <taxon>Bacteria</taxon>
        <taxon>Pseudomonadati</taxon>
        <taxon>Nitrospirota</taxon>
        <taxon>Thermodesulfovibrionia</taxon>
        <taxon>Thermodesulfovibrionales</taxon>
        <taxon>Candidatus Magnetobacteriaceae</taxon>
        <taxon>Candidatus Magnetobacterium</taxon>
    </lineage>
</organism>